<gene>
    <name evidence="1" type="ORF">OSB1V03_LOCUS14991</name>
</gene>
<protein>
    <submittedName>
        <fullName evidence="1">Uncharacterized protein</fullName>
    </submittedName>
</protein>
<organism evidence="1">
    <name type="scientific">Medioppia subpectinata</name>
    <dbReference type="NCBI Taxonomy" id="1979941"/>
    <lineage>
        <taxon>Eukaryota</taxon>
        <taxon>Metazoa</taxon>
        <taxon>Ecdysozoa</taxon>
        <taxon>Arthropoda</taxon>
        <taxon>Chelicerata</taxon>
        <taxon>Arachnida</taxon>
        <taxon>Acari</taxon>
        <taxon>Acariformes</taxon>
        <taxon>Sarcoptiformes</taxon>
        <taxon>Oribatida</taxon>
        <taxon>Brachypylina</taxon>
        <taxon>Oppioidea</taxon>
        <taxon>Oppiidae</taxon>
        <taxon>Medioppia</taxon>
    </lineage>
</organism>
<dbReference type="Proteomes" id="UP000759131">
    <property type="component" value="Unassembled WGS sequence"/>
</dbReference>
<dbReference type="EMBL" id="OC869514">
    <property type="protein sequence ID" value="CAD7634595.1"/>
    <property type="molecule type" value="Genomic_DNA"/>
</dbReference>
<dbReference type="AlphaFoldDB" id="A0A7R9L5S3"/>
<evidence type="ECO:0000313" key="1">
    <source>
        <dbReference type="EMBL" id="CAD7634595.1"/>
    </source>
</evidence>
<accession>A0A7R9L5S3</accession>
<keyword evidence="2" id="KW-1185">Reference proteome</keyword>
<reference evidence="1" key="1">
    <citation type="submission" date="2020-11" db="EMBL/GenBank/DDBJ databases">
        <authorList>
            <person name="Tran Van P."/>
        </authorList>
    </citation>
    <scope>NUCLEOTIDE SEQUENCE</scope>
</reference>
<name>A0A7R9L5S3_9ACAR</name>
<sequence>MCGSSANRLLCYGIVSPVYFHPMPFGRKSIIALNM</sequence>
<dbReference type="EMBL" id="CAJPIZ010014939">
    <property type="protein sequence ID" value="CAG2115025.1"/>
    <property type="molecule type" value="Genomic_DNA"/>
</dbReference>
<evidence type="ECO:0000313" key="2">
    <source>
        <dbReference type="Proteomes" id="UP000759131"/>
    </source>
</evidence>
<proteinExistence type="predicted"/>